<evidence type="ECO:0000313" key="3">
    <source>
        <dbReference type="EMBL" id="KAK7272342.1"/>
    </source>
</evidence>
<gene>
    <name evidence="3" type="ORF">RJT34_28867</name>
</gene>
<dbReference type="EMBL" id="JAYKXN010000007">
    <property type="protein sequence ID" value="KAK7272342.1"/>
    <property type="molecule type" value="Genomic_DNA"/>
</dbReference>
<dbReference type="Pfam" id="PF02458">
    <property type="entry name" value="Transferase"/>
    <property type="match status" value="1"/>
</dbReference>
<sequence>MDGRFRQVGRGANEHINEFHSYTAYYQNRTINMAQDTVKIIERCQVAPPPSSLPSTTLPLTFFDIPWFLCSHIKRIFFYDFPYPTHHFLQTTLPILKHSLSLTLQHFFPFASNLVVPSQREHPFIRYLDGDSVSFTVAESKADNFTTLTSDSPQDLRNLHPLAPTLSPPRLEEDGTRVFPIMAIQVTILPNSGFSLCLTFNHLAADGKSLHHFIKHWACVCKARGDLASIEGSLPLPSHERDRVKDPHGLKLLYLQELENIEHNSTESTLLREDVFIKKVRSTIVLTREQVEKIKKYANNYNTGSGALHISTFVVTCSLIWVCLLKSEEGKEKCDEELCHLVILADCRDRPEFSLSSTYFGNCILFGLAKVKRSEVMGENAMVVAASAIERRIRELKSDAWTKAKALMSECREWWGKPSSVAVAGSPKLAVYGTDFGWGKPKKSEAAHIESSASFSLSDCRDPNGAIEVGLALENIRMNNFINILEHQLNNVMLSN</sequence>
<organism evidence="3 4">
    <name type="scientific">Clitoria ternatea</name>
    <name type="common">Butterfly pea</name>
    <dbReference type="NCBI Taxonomy" id="43366"/>
    <lineage>
        <taxon>Eukaryota</taxon>
        <taxon>Viridiplantae</taxon>
        <taxon>Streptophyta</taxon>
        <taxon>Embryophyta</taxon>
        <taxon>Tracheophyta</taxon>
        <taxon>Spermatophyta</taxon>
        <taxon>Magnoliopsida</taxon>
        <taxon>eudicotyledons</taxon>
        <taxon>Gunneridae</taxon>
        <taxon>Pentapetalae</taxon>
        <taxon>rosids</taxon>
        <taxon>fabids</taxon>
        <taxon>Fabales</taxon>
        <taxon>Fabaceae</taxon>
        <taxon>Papilionoideae</taxon>
        <taxon>50 kb inversion clade</taxon>
        <taxon>NPAAA clade</taxon>
        <taxon>indigoferoid/millettioid clade</taxon>
        <taxon>Phaseoleae</taxon>
        <taxon>Clitoria</taxon>
    </lineage>
</organism>
<evidence type="ECO:0000256" key="2">
    <source>
        <dbReference type="ARBA" id="ARBA00023315"/>
    </source>
</evidence>
<keyword evidence="4" id="KW-1185">Reference proteome</keyword>
<protein>
    <recommendedName>
        <fullName evidence="5">Anthocyanin acyltransferase</fullName>
    </recommendedName>
</protein>
<dbReference type="AlphaFoldDB" id="A0AAN9F9F3"/>
<name>A0AAN9F9F3_CLITE</name>
<dbReference type="PANTHER" id="PTHR31625">
    <property type="match status" value="1"/>
</dbReference>
<keyword evidence="2" id="KW-0012">Acyltransferase</keyword>
<evidence type="ECO:0000313" key="4">
    <source>
        <dbReference type="Proteomes" id="UP001359559"/>
    </source>
</evidence>
<evidence type="ECO:0000256" key="1">
    <source>
        <dbReference type="ARBA" id="ARBA00022679"/>
    </source>
</evidence>
<evidence type="ECO:0008006" key="5">
    <source>
        <dbReference type="Google" id="ProtNLM"/>
    </source>
</evidence>
<dbReference type="InterPro" id="IPR023213">
    <property type="entry name" value="CAT-like_dom_sf"/>
</dbReference>
<reference evidence="3 4" key="1">
    <citation type="submission" date="2024-01" db="EMBL/GenBank/DDBJ databases">
        <title>The genomes of 5 underutilized Papilionoideae crops provide insights into root nodulation and disease resistance.</title>
        <authorList>
            <person name="Yuan L."/>
        </authorList>
    </citation>
    <scope>NUCLEOTIDE SEQUENCE [LARGE SCALE GENOMIC DNA]</scope>
    <source>
        <strain evidence="3">LY-2023</strain>
        <tissue evidence="3">Leaf</tissue>
    </source>
</reference>
<proteinExistence type="predicted"/>
<dbReference type="InterPro" id="IPR051504">
    <property type="entry name" value="Plant_metabolite_acyltrans"/>
</dbReference>
<comment type="caution">
    <text evidence="3">The sequence shown here is derived from an EMBL/GenBank/DDBJ whole genome shotgun (WGS) entry which is preliminary data.</text>
</comment>
<keyword evidence="1" id="KW-0808">Transferase</keyword>
<dbReference type="Proteomes" id="UP001359559">
    <property type="component" value="Unassembled WGS sequence"/>
</dbReference>
<dbReference type="Gene3D" id="3.30.559.10">
    <property type="entry name" value="Chloramphenicol acetyltransferase-like domain"/>
    <property type="match status" value="2"/>
</dbReference>
<dbReference type="GO" id="GO:0016747">
    <property type="term" value="F:acyltransferase activity, transferring groups other than amino-acyl groups"/>
    <property type="evidence" value="ECO:0007669"/>
    <property type="project" value="UniProtKB-ARBA"/>
</dbReference>
<accession>A0AAN9F9F3</accession>